<sequence length="39" mass="3877">MFELGGDQLDGVAGVAGVPSVSSFCGPATRSHAAKTISR</sequence>
<evidence type="ECO:0000313" key="2">
    <source>
        <dbReference type="EMBL" id="EUA88606.1"/>
    </source>
</evidence>
<dbReference type="Proteomes" id="UP000020681">
    <property type="component" value="Unassembled WGS sequence"/>
</dbReference>
<evidence type="ECO:0000256" key="1">
    <source>
        <dbReference type="SAM" id="MobiDB-lite"/>
    </source>
</evidence>
<accession>A0ABN0QVB7</accession>
<protein>
    <submittedName>
        <fullName evidence="2">Uncharacterized protein</fullName>
    </submittedName>
</protein>
<dbReference type="EMBL" id="JAOL01000138">
    <property type="protein sequence ID" value="EUA88606.1"/>
    <property type="molecule type" value="Genomic_DNA"/>
</dbReference>
<keyword evidence="3" id="KW-1185">Reference proteome</keyword>
<name>A0ABN0QVB7_MYCUL</name>
<organism evidence="2 3">
    <name type="scientific">Mycobacterium ulcerans str. Harvey</name>
    <dbReference type="NCBI Taxonomy" id="1299332"/>
    <lineage>
        <taxon>Bacteria</taxon>
        <taxon>Bacillati</taxon>
        <taxon>Actinomycetota</taxon>
        <taxon>Actinomycetes</taxon>
        <taxon>Mycobacteriales</taxon>
        <taxon>Mycobacteriaceae</taxon>
        <taxon>Mycobacterium</taxon>
        <taxon>Mycobacterium ulcerans group</taxon>
    </lineage>
</organism>
<proteinExistence type="predicted"/>
<reference evidence="2 3" key="1">
    <citation type="submission" date="2014-01" db="EMBL/GenBank/DDBJ databases">
        <authorList>
            <person name="Dobos K."/>
            <person name="Lenaerts A."/>
            <person name="Ordway D."/>
            <person name="DeGroote M.A."/>
            <person name="Parker T."/>
            <person name="Sizemore C."/>
            <person name="Tallon L.J."/>
            <person name="Sadzewicz L.K."/>
            <person name="Sengamalay N."/>
            <person name="Fraser C.M."/>
            <person name="Hine E."/>
            <person name="Shefchek K.A."/>
            <person name="Das S.P."/>
            <person name="Tettelin H."/>
        </authorList>
    </citation>
    <scope>NUCLEOTIDE SEQUENCE [LARGE SCALE GENOMIC DNA]</scope>
    <source>
        <strain evidence="2 3">Harvey</strain>
    </source>
</reference>
<comment type="caution">
    <text evidence="2">The sequence shown here is derived from an EMBL/GenBank/DDBJ whole genome shotgun (WGS) entry which is preliminary data.</text>
</comment>
<feature type="region of interest" description="Disordered" evidence="1">
    <location>
        <begin position="19"/>
        <end position="39"/>
    </location>
</feature>
<evidence type="ECO:0000313" key="3">
    <source>
        <dbReference type="Proteomes" id="UP000020681"/>
    </source>
</evidence>
<gene>
    <name evidence="2" type="ORF">I551_4908</name>
</gene>